<proteinExistence type="predicted"/>
<gene>
    <name evidence="1" type="ORF">MZO42_17400</name>
</gene>
<dbReference type="EMBL" id="JALMLT010000004">
    <property type="protein sequence ID" value="MDT8760480.1"/>
    <property type="molecule type" value="Genomic_DNA"/>
</dbReference>
<comment type="caution">
    <text evidence="1">The sequence shown here is derived from an EMBL/GenBank/DDBJ whole genome shotgun (WGS) entry which is preliminary data.</text>
</comment>
<evidence type="ECO:0000313" key="1">
    <source>
        <dbReference type="EMBL" id="MDT8760480.1"/>
    </source>
</evidence>
<organism evidence="1">
    <name type="scientific">Sphingomonas psychrotolerans</name>
    <dbReference type="NCBI Taxonomy" id="1327635"/>
    <lineage>
        <taxon>Bacteria</taxon>
        <taxon>Pseudomonadati</taxon>
        <taxon>Pseudomonadota</taxon>
        <taxon>Alphaproteobacteria</taxon>
        <taxon>Sphingomonadales</taxon>
        <taxon>Sphingomonadaceae</taxon>
        <taxon>Sphingomonas</taxon>
    </lineage>
</organism>
<protein>
    <submittedName>
        <fullName evidence="1">Uncharacterized protein</fullName>
    </submittedName>
</protein>
<name>A0ABU3N7I0_9SPHN</name>
<accession>A0ABU3N7I0</accession>
<sequence length="102" mass="11078">MAEDRVTIDLATLLDNIGDRQVEFAGEAGGDRYDFAVQYDVLEALSTRVPDGDGAALVQVHEDEISRAAARALARFDGIGRTIVSGNDLEQPWPAERPHLAE</sequence>
<reference evidence="1" key="1">
    <citation type="submission" date="2022-04" db="EMBL/GenBank/DDBJ databases">
        <title>Tomato heritable bacteria conferring resistance against bacterial wilt.</title>
        <authorList>
            <person name="Yin J."/>
        </authorList>
    </citation>
    <scope>NUCLEOTIDE SEQUENCE</scope>
    <source>
        <strain evidence="1">Cra20</strain>
    </source>
</reference>